<proteinExistence type="inferred from homology"/>
<evidence type="ECO:0000256" key="1">
    <source>
        <dbReference type="ARBA" id="ARBA00004418"/>
    </source>
</evidence>
<comment type="caution">
    <text evidence="6">The sequence shown here is derived from an EMBL/GenBank/DDBJ whole genome shotgun (WGS) entry which is preliminary data.</text>
</comment>
<dbReference type="InterPro" id="IPR015168">
    <property type="entry name" value="SsuA/THI5"/>
</dbReference>
<gene>
    <name evidence="6" type="ORF">GFD18_08045</name>
</gene>
<reference evidence="6 7" key="1">
    <citation type="submission" date="2019-10" db="EMBL/GenBank/DDBJ databases">
        <title>Bifidobacterium from non-human primates.</title>
        <authorList>
            <person name="Modesto M."/>
        </authorList>
    </citation>
    <scope>NUCLEOTIDE SEQUENCE [LARGE SCALE GENOMIC DNA]</scope>
    <source>
        <strain evidence="6 7">SMA1</strain>
    </source>
</reference>
<evidence type="ECO:0000313" key="7">
    <source>
        <dbReference type="Proteomes" id="UP000475155"/>
    </source>
</evidence>
<comment type="subcellular location">
    <subcellularLocation>
        <location evidence="1">Periplasm</location>
    </subcellularLocation>
</comment>
<feature type="signal peptide" evidence="4">
    <location>
        <begin position="1"/>
        <end position="35"/>
    </location>
</feature>
<accession>A0ABX0CA78</accession>
<evidence type="ECO:0000256" key="4">
    <source>
        <dbReference type="SAM" id="SignalP"/>
    </source>
</evidence>
<feature type="domain" description="SsuA/THI5-like" evidence="5">
    <location>
        <begin position="110"/>
        <end position="276"/>
    </location>
</feature>
<name>A0ABX0CA78_9BIFI</name>
<comment type="similarity">
    <text evidence="2">Belongs to the bacterial solute-binding protein SsuA/TauA family.</text>
</comment>
<protein>
    <submittedName>
        <fullName evidence="6">PhnD/SsuA/transferrin family substrate-binding protein</fullName>
    </submittedName>
</protein>
<evidence type="ECO:0000259" key="5">
    <source>
        <dbReference type="Pfam" id="PF09084"/>
    </source>
</evidence>
<feature type="chain" id="PRO_5047189579" evidence="4">
    <location>
        <begin position="36"/>
        <end position="371"/>
    </location>
</feature>
<evidence type="ECO:0000313" key="6">
    <source>
        <dbReference type="EMBL" id="NEH12038.1"/>
    </source>
</evidence>
<sequence length="371" mass="38971">MTGITMSIGLRDATAQRVRKALSLLAVGAAVLSMAACGQMKTADELVGNTSDSASGASAGCPTDVNNDFTGTIRVGWQSIPNADLVVKDQKLLENCLPKATIEWSQFNSGADVLQAFGAKSLDIALLGSSPSVKAVSKPLDLPVQVIWINDVIGGAESLVTRDSGVSSIKDLKGKTIAVPFGSTSHFSLLSALSDAGLNDSDVKLVNLDPDKMPAAWQRGEIDAAWVWDPVLGELKSNGGKTVTSSAETAKTGSPTYDLELATSAFIKANPGVLKTWTAVENHAVGQVRDGDAAAIDSIAVQLNEKPDQVRQQVKGYEYQTAADQEKSFEQLPDVFSKTAKFLKAQGGVDAVNSSYDSAFYADAIKEVSAK</sequence>
<dbReference type="SUPFAM" id="SSF53850">
    <property type="entry name" value="Periplasmic binding protein-like II"/>
    <property type="match status" value="1"/>
</dbReference>
<dbReference type="Pfam" id="PF09084">
    <property type="entry name" value="NMT1"/>
    <property type="match status" value="1"/>
</dbReference>
<dbReference type="PANTHER" id="PTHR30024:SF47">
    <property type="entry name" value="TAURINE-BINDING PERIPLASMIC PROTEIN"/>
    <property type="match status" value="1"/>
</dbReference>
<organism evidence="6 7">
    <name type="scientific">Bifidobacterium saimiriisciurei</name>
    <dbReference type="NCBI Taxonomy" id="2661627"/>
    <lineage>
        <taxon>Bacteria</taxon>
        <taxon>Bacillati</taxon>
        <taxon>Actinomycetota</taxon>
        <taxon>Actinomycetes</taxon>
        <taxon>Bifidobacteriales</taxon>
        <taxon>Bifidobacteriaceae</taxon>
        <taxon>Bifidobacterium</taxon>
    </lineage>
</organism>
<evidence type="ECO:0000256" key="3">
    <source>
        <dbReference type="ARBA" id="ARBA00022729"/>
    </source>
</evidence>
<keyword evidence="7" id="KW-1185">Reference proteome</keyword>
<dbReference type="Gene3D" id="3.40.190.10">
    <property type="entry name" value="Periplasmic binding protein-like II"/>
    <property type="match status" value="2"/>
</dbReference>
<dbReference type="Proteomes" id="UP000475155">
    <property type="component" value="Unassembled WGS sequence"/>
</dbReference>
<evidence type="ECO:0000256" key="2">
    <source>
        <dbReference type="ARBA" id="ARBA00010742"/>
    </source>
</evidence>
<dbReference type="EMBL" id="WHZU01000012">
    <property type="protein sequence ID" value="NEH12038.1"/>
    <property type="molecule type" value="Genomic_DNA"/>
</dbReference>
<keyword evidence="3 4" id="KW-0732">Signal</keyword>
<dbReference type="PANTHER" id="PTHR30024">
    <property type="entry name" value="ALIPHATIC SULFONATES-BINDING PROTEIN-RELATED"/>
    <property type="match status" value="1"/>
</dbReference>